<reference evidence="8" key="3">
    <citation type="submission" date="2020-12" db="UniProtKB">
        <authorList>
            <consortium name="EnsemblPlants"/>
        </authorList>
    </citation>
    <scope>IDENTIFICATION</scope>
</reference>
<evidence type="ECO:0000256" key="3">
    <source>
        <dbReference type="ARBA" id="ARBA00022593"/>
    </source>
</evidence>
<dbReference type="EnsemblPlants" id="Pp3c3_15780V3.1">
    <property type="protein sequence ID" value="Pp3c3_15780V3.1"/>
    <property type="gene ID" value="Pp3c3_15780"/>
</dbReference>
<dbReference type="InParanoid" id="A0A2K1KUM0"/>
<feature type="transmembrane region" description="Helical" evidence="6">
    <location>
        <begin position="117"/>
        <end position="136"/>
    </location>
</feature>
<accession>A0A2K1KUM0</accession>
<evidence type="ECO:0000256" key="2">
    <source>
        <dbReference type="ARBA" id="ARBA00008194"/>
    </source>
</evidence>
<name>A0A2K1KUM0_PHYPA</name>
<keyword evidence="5" id="KW-0576">Peroxisome</keyword>
<dbReference type="Gramene" id="Pp3c3_15780V3.2">
    <property type="protein sequence ID" value="Pp3c3_15780V3.2"/>
    <property type="gene ID" value="Pp3c3_15780"/>
</dbReference>
<keyword evidence="4 6" id="KW-0472">Membrane</keyword>
<dbReference type="GO" id="GO:0005778">
    <property type="term" value="C:peroxisomal membrane"/>
    <property type="evidence" value="ECO:0000318"/>
    <property type="project" value="GO_Central"/>
</dbReference>
<keyword evidence="9" id="KW-1185">Reference proteome</keyword>
<protein>
    <recommendedName>
        <fullName evidence="10">Peroxisomal biogenesis factor 11</fullName>
    </recommendedName>
</protein>
<dbReference type="GO" id="GO:0042802">
    <property type="term" value="F:identical protein binding"/>
    <property type="evidence" value="ECO:0007669"/>
    <property type="project" value="UniProtKB-ARBA"/>
</dbReference>
<dbReference type="Proteomes" id="UP000006727">
    <property type="component" value="Chromosome 3"/>
</dbReference>
<dbReference type="AlphaFoldDB" id="A0A2K1KUM0"/>
<sequence>MSRILKRSNVFPTSSCMIDSSCSASFCDVEGDCSKDRHQCRKTRVLFLAKRDGIDKVVKTLQYAGKLAHWSLEERNPILAARYKNLEVAAGLSRKAHRAGRSLTGFSTLRSTTYPDLTIQLLTIFGFSGEMVYWLFDHFTWLSKVGVLNAGLAAKTIYISSFGESVGYIFFITIDVILIKRGMQAEAVYKKQLTKLEASEDPTLMTEESATLVQVQSLKAKISGIKMQRVMSTMSIIARTSDLIIALSVIDPNPFVSHTITLGLSGLASAWAGWHQQWPESN</sequence>
<dbReference type="EMBL" id="ABEU02000003">
    <property type="protein sequence ID" value="PNR57495.1"/>
    <property type="molecule type" value="Genomic_DNA"/>
</dbReference>
<proteinExistence type="inferred from homology"/>
<evidence type="ECO:0000313" key="7">
    <source>
        <dbReference type="EMBL" id="PNR57495.1"/>
    </source>
</evidence>
<dbReference type="EnsemblPlants" id="Pp3c3_15780V3.2">
    <property type="protein sequence ID" value="Pp3c3_15780V3.2"/>
    <property type="gene ID" value="Pp3c3_15780"/>
</dbReference>
<keyword evidence="6" id="KW-0812">Transmembrane</keyword>
<keyword evidence="3" id="KW-0962">Peroxisome biogenesis</keyword>
<evidence type="ECO:0000256" key="6">
    <source>
        <dbReference type="SAM" id="Phobius"/>
    </source>
</evidence>
<evidence type="ECO:0000256" key="1">
    <source>
        <dbReference type="ARBA" id="ARBA00004585"/>
    </source>
</evidence>
<keyword evidence="6" id="KW-1133">Transmembrane helix</keyword>
<reference evidence="7 9" key="1">
    <citation type="journal article" date="2008" name="Science">
        <title>The Physcomitrella genome reveals evolutionary insights into the conquest of land by plants.</title>
        <authorList>
            <person name="Rensing S."/>
            <person name="Lang D."/>
            <person name="Zimmer A."/>
            <person name="Terry A."/>
            <person name="Salamov A."/>
            <person name="Shapiro H."/>
            <person name="Nishiyama T."/>
            <person name="Perroud P.-F."/>
            <person name="Lindquist E."/>
            <person name="Kamisugi Y."/>
            <person name="Tanahashi T."/>
            <person name="Sakakibara K."/>
            <person name="Fujita T."/>
            <person name="Oishi K."/>
            <person name="Shin-I T."/>
            <person name="Kuroki Y."/>
            <person name="Toyoda A."/>
            <person name="Suzuki Y."/>
            <person name="Hashimoto A."/>
            <person name="Yamaguchi K."/>
            <person name="Sugano A."/>
            <person name="Kohara Y."/>
            <person name="Fujiyama A."/>
            <person name="Anterola A."/>
            <person name="Aoki S."/>
            <person name="Ashton N."/>
            <person name="Barbazuk W.B."/>
            <person name="Barker E."/>
            <person name="Bennetzen J."/>
            <person name="Bezanilla M."/>
            <person name="Blankenship R."/>
            <person name="Cho S.H."/>
            <person name="Dutcher S."/>
            <person name="Estelle M."/>
            <person name="Fawcett J.A."/>
            <person name="Gundlach H."/>
            <person name="Hanada K."/>
            <person name="Heyl A."/>
            <person name="Hicks K.A."/>
            <person name="Hugh J."/>
            <person name="Lohr M."/>
            <person name="Mayer K."/>
            <person name="Melkozernov A."/>
            <person name="Murata T."/>
            <person name="Nelson D."/>
            <person name="Pils B."/>
            <person name="Prigge M."/>
            <person name="Reiss B."/>
            <person name="Renner T."/>
            <person name="Rombauts S."/>
            <person name="Rushton P."/>
            <person name="Sanderfoot A."/>
            <person name="Schween G."/>
            <person name="Shiu S.-H."/>
            <person name="Stueber K."/>
            <person name="Theodoulou F.L."/>
            <person name="Tu H."/>
            <person name="Van de Peer Y."/>
            <person name="Verrier P.J."/>
            <person name="Waters E."/>
            <person name="Wood A."/>
            <person name="Yang L."/>
            <person name="Cove D."/>
            <person name="Cuming A."/>
            <person name="Hasebe M."/>
            <person name="Lucas S."/>
            <person name="Mishler D.B."/>
            <person name="Reski R."/>
            <person name="Grigoriev I."/>
            <person name="Quatrano R.S."/>
            <person name="Boore J.L."/>
        </authorList>
    </citation>
    <scope>NUCLEOTIDE SEQUENCE [LARGE SCALE GENOMIC DNA]</scope>
    <source>
        <strain evidence="8 9">cv. Gransden 2004</strain>
    </source>
</reference>
<evidence type="ECO:0000313" key="9">
    <source>
        <dbReference type="Proteomes" id="UP000006727"/>
    </source>
</evidence>
<dbReference type="Gramene" id="Pp3c3_15780V3.1">
    <property type="protein sequence ID" value="Pp3c3_15780V3.1"/>
    <property type="gene ID" value="Pp3c3_15780"/>
</dbReference>
<evidence type="ECO:0000256" key="5">
    <source>
        <dbReference type="ARBA" id="ARBA00023140"/>
    </source>
</evidence>
<feature type="transmembrane region" description="Helical" evidence="6">
    <location>
        <begin position="156"/>
        <end position="179"/>
    </location>
</feature>
<evidence type="ECO:0000313" key="8">
    <source>
        <dbReference type="EnsemblPlants" id="Pp3c3_15780V3.1"/>
    </source>
</evidence>
<dbReference type="GO" id="GO:0016559">
    <property type="term" value="P:peroxisome fission"/>
    <property type="evidence" value="ECO:0000318"/>
    <property type="project" value="GO_Central"/>
</dbReference>
<dbReference type="InterPro" id="IPR008733">
    <property type="entry name" value="PEX11"/>
</dbReference>
<dbReference type="PANTHER" id="PTHR12652">
    <property type="entry name" value="PEROXISOMAL BIOGENESIS FACTOR 11"/>
    <property type="match status" value="1"/>
</dbReference>
<dbReference type="FunCoup" id="A0A2K1KUM0">
    <property type="interactions" value="505"/>
</dbReference>
<dbReference type="GO" id="GO:0044375">
    <property type="term" value="P:regulation of peroxisome size"/>
    <property type="evidence" value="ECO:0007669"/>
    <property type="project" value="UniProtKB-ARBA"/>
</dbReference>
<evidence type="ECO:0000256" key="4">
    <source>
        <dbReference type="ARBA" id="ARBA00023136"/>
    </source>
</evidence>
<gene>
    <name evidence="7" type="ORF">PHYPA_004489</name>
</gene>
<dbReference type="STRING" id="3218.A0A2K1KUM0"/>
<organism evidence="7">
    <name type="scientific">Physcomitrium patens</name>
    <name type="common">Spreading-leaved earth moss</name>
    <name type="synonym">Physcomitrella patens</name>
    <dbReference type="NCBI Taxonomy" id="3218"/>
    <lineage>
        <taxon>Eukaryota</taxon>
        <taxon>Viridiplantae</taxon>
        <taxon>Streptophyta</taxon>
        <taxon>Embryophyta</taxon>
        <taxon>Bryophyta</taxon>
        <taxon>Bryophytina</taxon>
        <taxon>Bryopsida</taxon>
        <taxon>Funariidae</taxon>
        <taxon>Funariales</taxon>
        <taxon>Funariaceae</taxon>
        <taxon>Physcomitrium</taxon>
    </lineage>
</organism>
<dbReference type="PaxDb" id="3218-PP1S25_244V6.1"/>
<evidence type="ECO:0008006" key="10">
    <source>
        <dbReference type="Google" id="ProtNLM"/>
    </source>
</evidence>
<comment type="subcellular location">
    <subcellularLocation>
        <location evidence="1">Peroxisome membrane</location>
        <topology evidence="1">Multi-pass membrane protein</topology>
    </subcellularLocation>
</comment>
<comment type="similarity">
    <text evidence="2">Belongs to the peroxin-11 family.</text>
</comment>
<dbReference type="PANTHER" id="PTHR12652:SF17">
    <property type="entry name" value="PEROXISOMAL MEMBRANE PROTEIN 11B"/>
    <property type="match status" value="1"/>
</dbReference>
<dbReference type="Pfam" id="PF05648">
    <property type="entry name" value="PEX11"/>
    <property type="match status" value="1"/>
</dbReference>
<reference evidence="7 9" key="2">
    <citation type="journal article" date="2018" name="Plant J.">
        <title>The Physcomitrella patens chromosome-scale assembly reveals moss genome structure and evolution.</title>
        <authorList>
            <person name="Lang D."/>
            <person name="Ullrich K.K."/>
            <person name="Murat F."/>
            <person name="Fuchs J."/>
            <person name="Jenkins J."/>
            <person name="Haas F.B."/>
            <person name="Piednoel M."/>
            <person name="Gundlach H."/>
            <person name="Van Bel M."/>
            <person name="Meyberg R."/>
            <person name="Vives C."/>
            <person name="Morata J."/>
            <person name="Symeonidi A."/>
            <person name="Hiss M."/>
            <person name="Muchero W."/>
            <person name="Kamisugi Y."/>
            <person name="Saleh O."/>
            <person name="Blanc G."/>
            <person name="Decker E.L."/>
            <person name="van Gessel N."/>
            <person name="Grimwood J."/>
            <person name="Hayes R.D."/>
            <person name="Graham S.W."/>
            <person name="Gunter L.E."/>
            <person name="McDaniel S.F."/>
            <person name="Hoernstein S.N.W."/>
            <person name="Larsson A."/>
            <person name="Li F.W."/>
            <person name="Perroud P.F."/>
            <person name="Phillips J."/>
            <person name="Ranjan P."/>
            <person name="Rokshar D.S."/>
            <person name="Rothfels C.J."/>
            <person name="Schneider L."/>
            <person name="Shu S."/>
            <person name="Stevenson D.W."/>
            <person name="Thummler F."/>
            <person name="Tillich M."/>
            <person name="Villarreal Aguilar J.C."/>
            <person name="Widiez T."/>
            <person name="Wong G.K."/>
            <person name="Wymore A."/>
            <person name="Zhang Y."/>
            <person name="Zimmer A.D."/>
            <person name="Quatrano R.S."/>
            <person name="Mayer K.F.X."/>
            <person name="Goodstein D."/>
            <person name="Casacuberta J.M."/>
            <person name="Vandepoele K."/>
            <person name="Reski R."/>
            <person name="Cuming A.C."/>
            <person name="Tuskan G.A."/>
            <person name="Maumus F."/>
            <person name="Salse J."/>
            <person name="Schmutz J."/>
            <person name="Rensing S.A."/>
        </authorList>
    </citation>
    <scope>NUCLEOTIDE SEQUENCE [LARGE SCALE GENOMIC DNA]</scope>
    <source>
        <strain evidence="8 9">cv. Gransden 2004</strain>
    </source>
</reference>